<comment type="caution">
    <text evidence="18">The sequence shown here is derived from an EMBL/GenBank/DDBJ whole genome shotgun (WGS) entry which is preliminary data.</text>
</comment>
<dbReference type="EC" id="2.7.13.3" evidence="3"/>
<keyword evidence="6" id="KW-0597">Phosphoprotein</keyword>
<dbReference type="InterPro" id="IPR050980">
    <property type="entry name" value="2C_sensor_his_kinase"/>
</dbReference>
<accession>A0A2G1QRH3</accession>
<sequence length="455" mass="49381">MARLLPDSLTWRFAILLAAALIAANMVAGFLLSSQRQRLDEQAREAREIERITSLIPALEAVNPSAWHAIERDASNRFSRIRITERPMVETTASNSRSRDLAQRISEALPGRTVAVAVVDRSSWFRFREQERHGPRADNADTIAVSVALKTASERQGAQAWLNLMSFAPRHLRDEARPGALLLILLVSLVSVLGVGLLFVRHLTRPLGALADAARAAGRGDRSVRVPETGVREMRAAASAFNDMQARIAGFDAERMRMLAAVGHDLRTPITSLRIRAEMLDEDEATPIIRTLDEMTVMAEGLIAYAKGTQDVESMQPLDLAALLRRLSEDRGASFNGEDGAVVNGKPVALGRAFSNLIDNAIRYGKSAAITVRRDGGQAIIAIADDGPGIPPERLESMFEPFVRGEDSRSSETGGAGLGLSIARSIVLAHGGTLKLENREPKGLRAVVSLPLSRT</sequence>
<dbReference type="Gene3D" id="1.10.287.130">
    <property type="match status" value="1"/>
</dbReference>
<feature type="domain" description="HAMP" evidence="17">
    <location>
        <begin position="201"/>
        <end position="253"/>
    </location>
</feature>
<dbReference type="PROSITE" id="PS50885">
    <property type="entry name" value="HAMP"/>
    <property type="match status" value="1"/>
</dbReference>
<comment type="subcellular location">
    <subcellularLocation>
        <location evidence="2">Cell inner membrane</location>
        <topology evidence="2">Multi-pass membrane protein</topology>
    </subcellularLocation>
</comment>
<evidence type="ECO:0000256" key="10">
    <source>
        <dbReference type="ARBA" id="ARBA00022777"/>
    </source>
</evidence>
<reference evidence="18 19" key="1">
    <citation type="submission" date="2017-10" db="EMBL/GenBank/DDBJ databases">
        <title>Sedimentibacterium mangrovi gen. nov., sp. nov., a novel member of family Phyllobacteriacea isolated from mangrove sediment.</title>
        <authorList>
            <person name="Liao H."/>
            <person name="Tian Y."/>
        </authorList>
    </citation>
    <scope>NUCLEOTIDE SEQUENCE [LARGE SCALE GENOMIC DNA]</scope>
    <source>
        <strain evidence="18 19">X9-2-2</strain>
    </source>
</reference>
<dbReference type="SUPFAM" id="SSF158472">
    <property type="entry name" value="HAMP domain-like"/>
    <property type="match status" value="1"/>
</dbReference>
<name>A0A2G1QRH3_9HYPH</name>
<evidence type="ECO:0000256" key="12">
    <source>
        <dbReference type="ARBA" id="ARBA00022989"/>
    </source>
</evidence>
<keyword evidence="8 15" id="KW-0812">Transmembrane</keyword>
<dbReference type="SMART" id="SM00388">
    <property type="entry name" value="HisKA"/>
    <property type="match status" value="1"/>
</dbReference>
<dbReference type="InterPro" id="IPR036097">
    <property type="entry name" value="HisK_dim/P_sf"/>
</dbReference>
<keyword evidence="11" id="KW-0067">ATP-binding</keyword>
<evidence type="ECO:0000256" key="9">
    <source>
        <dbReference type="ARBA" id="ARBA00022741"/>
    </source>
</evidence>
<keyword evidence="7" id="KW-0808">Transferase</keyword>
<dbReference type="InterPro" id="IPR036890">
    <property type="entry name" value="HATPase_C_sf"/>
</dbReference>
<keyword evidence="19" id="KW-1185">Reference proteome</keyword>
<dbReference type="PANTHER" id="PTHR44936">
    <property type="entry name" value="SENSOR PROTEIN CREC"/>
    <property type="match status" value="1"/>
</dbReference>
<keyword evidence="10" id="KW-0418">Kinase</keyword>
<evidence type="ECO:0000259" key="16">
    <source>
        <dbReference type="PROSITE" id="PS50109"/>
    </source>
</evidence>
<evidence type="ECO:0000256" key="6">
    <source>
        <dbReference type="ARBA" id="ARBA00022553"/>
    </source>
</evidence>
<dbReference type="InterPro" id="IPR003660">
    <property type="entry name" value="HAMP_dom"/>
</dbReference>
<dbReference type="Pfam" id="PF00672">
    <property type="entry name" value="HAMP"/>
    <property type="match status" value="1"/>
</dbReference>
<keyword evidence="13" id="KW-0902">Two-component regulatory system</keyword>
<evidence type="ECO:0000256" key="5">
    <source>
        <dbReference type="ARBA" id="ARBA00022519"/>
    </source>
</evidence>
<evidence type="ECO:0000256" key="7">
    <source>
        <dbReference type="ARBA" id="ARBA00022679"/>
    </source>
</evidence>
<dbReference type="RefSeq" id="WP_099304474.1">
    <property type="nucleotide sequence ID" value="NZ_PDVP01000002.1"/>
</dbReference>
<dbReference type="AlphaFoldDB" id="A0A2G1QRH3"/>
<evidence type="ECO:0000256" key="1">
    <source>
        <dbReference type="ARBA" id="ARBA00000085"/>
    </source>
</evidence>
<dbReference type="SUPFAM" id="SSF55874">
    <property type="entry name" value="ATPase domain of HSP90 chaperone/DNA topoisomerase II/histidine kinase"/>
    <property type="match status" value="1"/>
</dbReference>
<dbReference type="SMART" id="SM00387">
    <property type="entry name" value="HATPase_c"/>
    <property type="match status" value="1"/>
</dbReference>
<evidence type="ECO:0000256" key="3">
    <source>
        <dbReference type="ARBA" id="ARBA00012438"/>
    </source>
</evidence>
<evidence type="ECO:0000256" key="2">
    <source>
        <dbReference type="ARBA" id="ARBA00004429"/>
    </source>
</evidence>
<dbReference type="Gene3D" id="1.10.8.500">
    <property type="entry name" value="HAMP domain in histidine kinase"/>
    <property type="match status" value="1"/>
</dbReference>
<dbReference type="Pfam" id="PF00512">
    <property type="entry name" value="HisKA"/>
    <property type="match status" value="1"/>
</dbReference>
<gene>
    <name evidence="18" type="ORF">CSC94_05160</name>
</gene>
<dbReference type="GO" id="GO:0000155">
    <property type="term" value="F:phosphorelay sensor kinase activity"/>
    <property type="evidence" value="ECO:0007669"/>
    <property type="project" value="InterPro"/>
</dbReference>
<dbReference type="GO" id="GO:0005886">
    <property type="term" value="C:plasma membrane"/>
    <property type="evidence" value="ECO:0007669"/>
    <property type="project" value="UniProtKB-SubCell"/>
</dbReference>
<dbReference type="PANTHER" id="PTHR44936:SF5">
    <property type="entry name" value="SENSOR HISTIDINE KINASE ENVZ"/>
    <property type="match status" value="1"/>
</dbReference>
<evidence type="ECO:0000256" key="14">
    <source>
        <dbReference type="ARBA" id="ARBA00023136"/>
    </source>
</evidence>
<dbReference type="SUPFAM" id="SSF47384">
    <property type="entry name" value="Homodimeric domain of signal transducing histidine kinase"/>
    <property type="match status" value="1"/>
</dbReference>
<dbReference type="Gene3D" id="3.30.565.10">
    <property type="entry name" value="Histidine kinase-like ATPase, C-terminal domain"/>
    <property type="match status" value="1"/>
</dbReference>
<proteinExistence type="predicted"/>
<dbReference type="InterPro" id="IPR004358">
    <property type="entry name" value="Sig_transdc_His_kin-like_C"/>
</dbReference>
<dbReference type="EMBL" id="PDVP01000002">
    <property type="protein sequence ID" value="PHP68054.1"/>
    <property type="molecule type" value="Genomic_DNA"/>
</dbReference>
<keyword evidence="12 15" id="KW-1133">Transmembrane helix</keyword>
<dbReference type="CDD" id="cd00082">
    <property type="entry name" value="HisKA"/>
    <property type="match status" value="1"/>
</dbReference>
<feature type="transmembrane region" description="Helical" evidence="15">
    <location>
        <begin position="12"/>
        <end position="32"/>
    </location>
</feature>
<keyword evidence="9" id="KW-0547">Nucleotide-binding</keyword>
<dbReference type="InterPro" id="IPR005467">
    <property type="entry name" value="His_kinase_dom"/>
</dbReference>
<protein>
    <recommendedName>
        <fullName evidence="3">histidine kinase</fullName>
        <ecNumber evidence="3">2.7.13.3</ecNumber>
    </recommendedName>
</protein>
<dbReference type="InterPro" id="IPR003594">
    <property type="entry name" value="HATPase_dom"/>
</dbReference>
<evidence type="ECO:0000256" key="13">
    <source>
        <dbReference type="ARBA" id="ARBA00023012"/>
    </source>
</evidence>
<dbReference type="PROSITE" id="PS50109">
    <property type="entry name" value="HIS_KIN"/>
    <property type="match status" value="1"/>
</dbReference>
<evidence type="ECO:0000313" key="19">
    <source>
        <dbReference type="Proteomes" id="UP000221168"/>
    </source>
</evidence>
<evidence type="ECO:0000256" key="11">
    <source>
        <dbReference type="ARBA" id="ARBA00022840"/>
    </source>
</evidence>
<keyword evidence="4" id="KW-1003">Cell membrane</keyword>
<evidence type="ECO:0000259" key="17">
    <source>
        <dbReference type="PROSITE" id="PS50885"/>
    </source>
</evidence>
<dbReference type="PRINTS" id="PR00344">
    <property type="entry name" value="BCTRLSENSOR"/>
</dbReference>
<keyword evidence="14 15" id="KW-0472">Membrane</keyword>
<dbReference type="Pfam" id="PF02518">
    <property type="entry name" value="HATPase_c"/>
    <property type="match status" value="1"/>
</dbReference>
<dbReference type="Proteomes" id="UP000221168">
    <property type="component" value="Unassembled WGS sequence"/>
</dbReference>
<evidence type="ECO:0000256" key="15">
    <source>
        <dbReference type="SAM" id="Phobius"/>
    </source>
</evidence>
<dbReference type="SMART" id="SM00304">
    <property type="entry name" value="HAMP"/>
    <property type="match status" value="1"/>
</dbReference>
<evidence type="ECO:0000313" key="18">
    <source>
        <dbReference type="EMBL" id="PHP68054.1"/>
    </source>
</evidence>
<keyword evidence="5" id="KW-0997">Cell inner membrane</keyword>
<comment type="catalytic activity">
    <reaction evidence="1">
        <text>ATP + protein L-histidine = ADP + protein N-phospho-L-histidine.</text>
        <dbReference type="EC" id="2.7.13.3"/>
    </reaction>
</comment>
<evidence type="ECO:0000256" key="4">
    <source>
        <dbReference type="ARBA" id="ARBA00022475"/>
    </source>
</evidence>
<organism evidence="18 19">
    <name type="scientific">Zhengella mangrovi</name>
    <dbReference type="NCBI Taxonomy" id="1982044"/>
    <lineage>
        <taxon>Bacteria</taxon>
        <taxon>Pseudomonadati</taxon>
        <taxon>Pseudomonadota</taxon>
        <taxon>Alphaproteobacteria</taxon>
        <taxon>Hyphomicrobiales</taxon>
        <taxon>Notoacmeibacteraceae</taxon>
        <taxon>Zhengella</taxon>
    </lineage>
</organism>
<dbReference type="OrthoDB" id="9804645at2"/>
<dbReference type="InterPro" id="IPR003661">
    <property type="entry name" value="HisK_dim/P_dom"/>
</dbReference>
<evidence type="ECO:0000256" key="8">
    <source>
        <dbReference type="ARBA" id="ARBA00022692"/>
    </source>
</evidence>
<feature type="transmembrane region" description="Helical" evidence="15">
    <location>
        <begin position="180"/>
        <end position="200"/>
    </location>
</feature>
<feature type="domain" description="Histidine kinase" evidence="16">
    <location>
        <begin position="261"/>
        <end position="454"/>
    </location>
</feature>
<dbReference type="GO" id="GO:0005524">
    <property type="term" value="F:ATP binding"/>
    <property type="evidence" value="ECO:0007669"/>
    <property type="project" value="UniProtKB-KW"/>
</dbReference>